<dbReference type="AlphaFoldDB" id="Q6IKU7"/>
<dbReference type="EMBL" id="BK002269">
    <property type="protein sequence ID" value="DAA03112.1"/>
    <property type="molecule type" value="Genomic_DNA"/>
</dbReference>
<sequence>MKCWERSGYSPRSGAGWVDRIRGHGGWKSGTRGSEGSEPGRGFLERQLRVNSGWLPAQQSIMACKKACLCGGISRSMAQGLVGSSQTTLQPAQDAGRAEKVGGGNWKAGTWTSSTKASAWRLNGEDGGRTMY</sequence>
<organism evidence="2">
    <name type="scientific">Drosophila melanogaster</name>
    <name type="common">Fruit fly</name>
    <dbReference type="NCBI Taxonomy" id="7227"/>
    <lineage>
        <taxon>Eukaryota</taxon>
        <taxon>Metazoa</taxon>
        <taxon>Ecdysozoa</taxon>
        <taxon>Arthropoda</taxon>
        <taxon>Hexapoda</taxon>
        <taxon>Insecta</taxon>
        <taxon>Pterygota</taxon>
        <taxon>Neoptera</taxon>
        <taxon>Endopterygota</taxon>
        <taxon>Diptera</taxon>
        <taxon>Brachycera</taxon>
        <taxon>Muscomorpha</taxon>
        <taxon>Ephydroidea</taxon>
        <taxon>Drosophilidae</taxon>
        <taxon>Drosophila</taxon>
        <taxon>Sophophora</taxon>
    </lineage>
</organism>
<feature type="region of interest" description="Disordered" evidence="1">
    <location>
        <begin position="21"/>
        <end position="40"/>
    </location>
</feature>
<proteinExistence type="predicted"/>
<name>Q6IKU7_DROME</name>
<evidence type="ECO:0000256" key="1">
    <source>
        <dbReference type="SAM" id="MobiDB-lite"/>
    </source>
</evidence>
<gene>
    <name evidence="2" type="ORF">HDC11436</name>
</gene>
<reference evidence="2" key="1">
    <citation type="journal article" date="2003" name="Genome Biol.">
        <title>An integrated gene annotation and transcriptional profiling approach towards the full gene content of the Drosophila genome.</title>
        <authorList>
            <person name="Hild M."/>
            <person name="Beckmann B."/>
            <person name="Haas S.A."/>
            <person name="Koch B."/>
            <person name="Solovyev V."/>
            <person name="Busold C."/>
            <person name="Fellenberg K."/>
            <person name="Boutros M."/>
            <person name="Vingron M."/>
            <person name="Sauer F."/>
            <person name="Hoheisel J.D."/>
            <person name="Paro R."/>
        </authorList>
    </citation>
    <scope>NUCLEOTIDE SEQUENCE</scope>
</reference>
<accession>Q6IKU7</accession>
<evidence type="ECO:0000313" key="2">
    <source>
        <dbReference type="EMBL" id="DAA03112.1"/>
    </source>
</evidence>
<protein>
    <submittedName>
        <fullName evidence="2">HDC11436</fullName>
    </submittedName>
</protein>